<proteinExistence type="predicted"/>
<evidence type="ECO:0000256" key="8">
    <source>
        <dbReference type="ARBA" id="ARBA00023242"/>
    </source>
</evidence>
<keyword evidence="8" id="KW-0539">Nucleus</keyword>
<evidence type="ECO:0000313" key="10">
    <source>
        <dbReference type="EMBL" id="KAJ8888073.1"/>
    </source>
</evidence>
<dbReference type="Gene3D" id="3.30.40.10">
    <property type="entry name" value="Zinc/RING finger domain, C3HC4 (zinc finger)"/>
    <property type="match status" value="1"/>
</dbReference>
<dbReference type="PROSITE" id="PS51805">
    <property type="entry name" value="EPHD"/>
    <property type="match status" value="1"/>
</dbReference>
<keyword evidence="11" id="KW-1185">Reference proteome</keyword>
<dbReference type="PANTHER" id="PTHR45888">
    <property type="entry name" value="HL01030P-RELATED"/>
    <property type="match status" value="1"/>
</dbReference>
<sequence>MWSVGATRSDDPVMDTVGEAVLQSSSRRCSYCGRFGASITCTVGTCQRCLHLPCAAASGAFQDCKTMTLVCMQHLDQVPLLSEYTLPTSVHPVWSACNTSTWCDYKDYKVLQPLLS</sequence>
<keyword evidence="7" id="KW-0804">Transcription</keyword>
<keyword evidence="5" id="KW-0862">Zinc</keyword>
<protein>
    <recommendedName>
        <fullName evidence="9">PHD-type domain-containing protein</fullName>
    </recommendedName>
</protein>
<accession>A0ABQ9HUJ9</accession>
<evidence type="ECO:0000256" key="5">
    <source>
        <dbReference type="ARBA" id="ARBA00022833"/>
    </source>
</evidence>
<evidence type="ECO:0000256" key="4">
    <source>
        <dbReference type="ARBA" id="ARBA00022771"/>
    </source>
</evidence>
<evidence type="ECO:0000256" key="2">
    <source>
        <dbReference type="ARBA" id="ARBA00022723"/>
    </source>
</evidence>
<dbReference type="Proteomes" id="UP001159363">
    <property type="component" value="Chromosome 3"/>
</dbReference>
<name>A0ABQ9HUJ9_9NEOP</name>
<comment type="caution">
    <text evidence="10">The sequence shown here is derived from an EMBL/GenBank/DDBJ whole genome shotgun (WGS) entry which is preliminary data.</text>
</comment>
<gene>
    <name evidence="10" type="ORF">PR048_007560</name>
</gene>
<evidence type="ECO:0000256" key="1">
    <source>
        <dbReference type="ARBA" id="ARBA00004123"/>
    </source>
</evidence>
<evidence type="ECO:0000256" key="7">
    <source>
        <dbReference type="ARBA" id="ARBA00023163"/>
    </source>
</evidence>
<organism evidence="10 11">
    <name type="scientific">Dryococelus australis</name>
    <dbReference type="NCBI Taxonomy" id="614101"/>
    <lineage>
        <taxon>Eukaryota</taxon>
        <taxon>Metazoa</taxon>
        <taxon>Ecdysozoa</taxon>
        <taxon>Arthropoda</taxon>
        <taxon>Hexapoda</taxon>
        <taxon>Insecta</taxon>
        <taxon>Pterygota</taxon>
        <taxon>Neoptera</taxon>
        <taxon>Polyneoptera</taxon>
        <taxon>Phasmatodea</taxon>
        <taxon>Verophasmatodea</taxon>
        <taxon>Anareolatae</taxon>
        <taxon>Phasmatidae</taxon>
        <taxon>Eurycanthinae</taxon>
        <taxon>Dryococelus</taxon>
    </lineage>
</organism>
<evidence type="ECO:0000313" key="11">
    <source>
        <dbReference type="Proteomes" id="UP001159363"/>
    </source>
</evidence>
<dbReference type="EMBL" id="JARBHB010000003">
    <property type="protein sequence ID" value="KAJ8888073.1"/>
    <property type="molecule type" value="Genomic_DNA"/>
</dbReference>
<evidence type="ECO:0000259" key="9">
    <source>
        <dbReference type="PROSITE" id="PS51805"/>
    </source>
</evidence>
<evidence type="ECO:0000256" key="3">
    <source>
        <dbReference type="ARBA" id="ARBA00022737"/>
    </source>
</evidence>
<dbReference type="Pfam" id="PF13771">
    <property type="entry name" value="zf-HC5HC2H"/>
    <property type="match status" value="1"/>
</dbReference>
<reference evidence="10 11" key="1">
    <citation type="submission" date="2023-02" db="EMBL/GenBank/DDBJ databases">
        <title>LHISI_Scaffold_Assembly.</title>
        <authorList>
            <person name="Stuart O.P."/>
            <person name="Cleave R."/>
            <person name="Magrath M.J.L."/>
            <person name="Mikheyev A.S."/>
        </authorList>
    </citation>
    <scope>NUCLEOTIDE SEQUENCE [LARGE SCALE GENOMIC DNA]</scope>
    <source>
        <strain evidence="10">Daus_M_001</strain>
        <tissue evidence="10">Leg muscle</tissue>
    </source>
</reference>
<keyword evidence="6" id="KW-0805">Transcription regulation</keyword>
<dbReference type="InterPro" id="IPR034732">
    <property type="entry name" value="EPHD"/>
</dbReference>
<feature type="domain" description="PHD-type" evidence="9">
    <location>
        <begin position="1"/>
        <end position="75"/>
    </location>
</feature>
<dbReference type="PANTHER" id="PTHR45888:SF6">
    <property type="entry name" value="HL01030P-RELATED"/>
    <property type="match status" value="1"/>
</dbReference>
<dbReference type="InterPro" id="IPR013083">
    <property type="entry name" value="Znf_RING/FYVE/PHD"/>
</dbReference>
<keyword evidence="2" id="KW-0479">Metal-binding</keyword>
<evidence type="ECO:0000256" key="6">
    <source>
        <dbReference type="ARBA" id="ARBA00023015"/>
    </source>
</evidence>
<keyword evidence="4" id="KW-0863">Zinc-finger</keyword>
<comment type="subcellular location">
    <subcellularLocation>
        <location evidence="1">Nucleus</location>
    </subcellularLocation>
</comment>
<keyword evidence="3" id="KW-0677">Repeat</keyword>